<dbReference type="PANTHER" id="PTHR31190">
    <property type="entry name" value="DNA-BINDING DOMAIN"/>
    <property type="match status" value="1"/>
</dbReference>
<feature type="domain" description="AP2/ERF" evidence="7">
    <location>
        <begin position="106"/>
        <end position="163"/>
    </location>
</feature>
<dbReference type="GO" id="GO:0003700">
    <property type="term" value="F:DNA-binding transcription factor activity"/>
    <property type="evidence" value="ECO:0007669"/>
    <property type="project" value="InterPro"/>
</dbReference>
<dbReference type="GO" id="GO:0003677">
    <property type="term" value="F:DNA binding"/>
    <property type="evidence" value="ECO:0007669"/>
    <property type="project" value="UniProtKB-KW"/>
</dbReference>
<keyword evidence="4" id="KW-0804">Transcription</keyword>
<dbReference type="FunFam" id="3.30.730.10:FF:000001">
    <property type="entry name" value="Ethylene-responsive transcription factor 2"/>
    <property type="match status" value="1"/>
</dbReference>
<accession>A0A8J5HIQ3</accession>
<dbReference type="CDD" id="cd00018">
    <property type="entry name" value="AP2"/>
    <property type="match status" value="1"/>
</dbReference>
<protein>
    <recommendedName>
        <fullName evidence="7">AP2/ERF domain-containing protein</fullName>
    </recommendedName>
</protein>
<evidence type="ECO:0000313" key="8">
    <source>
        <dbReference type="EMBL" id="KAG6525432.1"/>
    </source>
</evidence>
<evidence type="ECO:0000256" key="6">
    <source>
        <dbReference type="SAM" id="MobiDB-lite"/>
    </source>
</evidence>
<gene>
    <name evidence="8" type="ORF">ZIOFF_015388</name>
</gene>
<dbReference type="PANTHER" id="PTHR31190:SF44">
    <property type="entry name" value="ETHYLENE-RESPONSIVE TRANSCRIPTION FACTOR 1"/>
    <property type="match status" value="1"/>
</dbReference>
<keyword evidence="9" id="KW-1185">Reference proteome</keyword>
<evidence type="ECO:0000256" key="1">
    <source>
        <dbReference type="ARBA" id="ARBA00004123"/>
    </source>
</evidence>
<comment type="caution">
    <text evidence="8">The sequence shown here is derived from an EMBL/GenBank/DDBJ whole genome shotgun (WGS) entry which is preliminary data.</text>
</comment>
<evidence type="ECO:0000256" key="4">
    <source>
        <dbReference type="ARBA" id="ARBA00023163"/>
    </source>
</evidence>
<dbReference type="SMART" id="SM00380">
    <property type="entry name" value="AP2"/>
    <property type="match status" value="1"/>
</dbReference>
<evidence type="ECO:0000259" key="7">
    <source>
        <dbReference type="PROSITE" id="PS51032"/>
    </source>
</evidence>
<sequence>MCGGAIISDLISPVPFRRVKAEHLWPRGNRKSKQLRMTVDDDFEADFEEFDVESEEEEYKDEEEVDVKPFDFGSRSSFAQGGLTTLRSRDLGGYDAKSAKRKRKNQFRGIRQRPWGKWAAEIRDPCKGVRIWLGTFNSAEEAARAYDAEARRIRGTKAKVNFPSAANRDAKKRNLKPNTIRGQKLKHSEKHEFMELKDLNNQNCEFYSTMGLPEECLTKPGFLNPSSKTKPSASFEGLSFHANEGSNNFGHPGFMCEQEAKSPEIISITTPTVIQNNDTGSLAVNSHLNNSNENNGVQISEDISDFDAYIKFLRLAYLEGNSDLSMGYLFGGELTQDDQSAMNLWSFDDMPIAGSAY</sequence>
<dbReference type="GO" id="GO:0009873">
    <property type="term" value="P:ethylene-activated signaling pathway"/>
    <property type="evidence" value="ECO:0007669"/>
    <property type="project" value="InterPro"/>
</dbReference>
<evidence type="ECO:0000256" key="3">
    <source>
        <dbReference type="ARBA" id="ARBA00023125"/>
    </source>
</evidence>
<dbReference type="PROSITE" id="PS51032">
    <property type="entry name" value="AP2_ERF"/>
    <property type="match status" value="1"/>
</dbReference>
<dbReference type="Proteomes" id="UP000734854">
    <property type="component" value="Unassembled WGS sequence"/>
</dbReference>
<feature type="region of interest" description="Disordered" evidence="6">
    <location>
        <begin position="159"/>
        <end position="186"/>
    </location>
</feature>
<proteinExistence type="predicted"/>
<dbReference type="InterPro" id="IPR044808">
    <property type="entry name" value="ERF_plant"/>
</dbReference>
<name>A0A8J5HIQ3_ZINOF</name>
<dbReference type="OrthoDB" id="631165at2759"/>
<reference evidence="8 9" key="1">
    <citation type="submission" date="2020-08" db="EMBL/GenBank/DDBJ databases">
        <title>Plant Genome Project.</title>
        <authorList>
            <person name="Zhang R.-G."/>
        </authorList>
    </citation>
    <scope>NUCLEOTIDE SEQUENCE [LARGE SCALE GENOMIC DNA]</scope>
    <source>
        <tissue evidence="8">Rhizome</tissue>
    </source>
</reference>
<keyword evidence="2" id="KW-0805">Transcription regulation</keyword>
<keyword evidence="3" id="KW-0238">DNA-binding</keyword>
<dbReference type="AlphaFoldDB" id="A0A8J5HIQ3"/>
<evidence type="ECO:0000256" key="5">
    <source>
        <dbReference type="ARBA" id="ARBA00023242"/>
    </source>
</evidence>
<keyword evidence="5" id="KW-0539">Nucleus</keyword>
<dbReference type="GO" id="GO:0005634">
    <property type="term" value="C:nucleus"/>
    <property type="evidence" value="ECO:0007669"/>
    <property type="project" value="UniProtKB-SubCell"/>
</dbReference>
<comment type="subcellular location">
    <subcellularLocation>
        <location evidence="1">Nucleus</location>
    </subcellularLocation>
</comment>
<dbReference type="InterPro" id="IPR001471">
    <property type="entry name" value="AP2/ERF_dom"/>
</dbReference>
<evidence type="ECO:0000313" key="9">
    <source>
        <dbReference type="Proteomes" id="UP000734854"/>
    </source>
</evidence>
<dbReference type="Pfam" id="PF00847">
    <property type="entry name" value="AP2"/>
    <property type="match status" value="1"/>
</dbReference>
<organism evidence="8 9">
    <name type="scientific">Zingiber officinale</name>
    <name type="common">Ginger</name>
    <name type="synonym">Amomum zingiber</name>
    <dbReference type="NCBI Taxonomy" id="94328"/>
    <lineage>
        <taxon>Eukaryota</taxon>
        <taxon>Viridiplantae</taxon>
        <taxon>Streptophyta</taxon>
        <taxon>Embryophyta</taxon>
        <taxon>Tracheophyta</taxon>
        <taxon>Spermatophyta</taxon>
        <taxon>Magnoliopsida</taxon>
        <taxon>Liliopsida</taxon>
        <taxon>Zingiberales</taxon>
        <taxon>Zingiberaceae</taxon>
        <taxon>Zingiber</taxon>
    </lineage>
</organism>
<dbReference type="EMBL" id="JACMSC010000004">
    <property type="protein sequence ID" value="KAG6525432.1"/>
    <property type="molecule type" value="Genomic_DNA"/>
</dbReference>
<evidence type="ECO:0000256" key="2">
    <source>
        <dbReference type="ARBA" id="ARBA00023015"/>
    </source>
</evidence>